<dbReference type="InterPro" id="IPR000639">
    <property type="entry name" value="Epox_hydrolase-like"/>
</dbReference>
<dbReference type="EMBL" id="JACHMH010000001">
    <property type="protein sequence ID" value="MBB4680850.1"/>
    <property type="molecule type" value="Genomic_DNA"/>
</dbReference>
<dbReference type="Proteomes" id="UP000533598">
    <property type="component" value="Unassembled WGS sequence"/>
</dbReference>
<dbReference type="AlphaFoldDB" id="A0A7W7CGU6"/>
<protein>
    <submittedName>
        <fullName evidence="3">Pimeloyl-ACP methyl ester carboxylesterase</fullName>
    </submittedName>
</protein>
<feature type="domain" description="AB hydrolase-1" evidence="2">
    <location>
        <begin position="21"/>
        <end position="258"/>
    </location>
</feature>
<accession>A0A7W7CGU6</accession>
<dbReference type="Pfam" id="PF00561">
    <property type="entry name" value="Abhydrolase_1"/>
    <property type="match status" value="1"/>
</dbReference>
<evidence type="ECO:0000313" key="4">
    <source>
        <dbReference type="Proteomes" id="UP000533598"/>
    </source>
</evidence>
<dbReference type="PANTHER" id="PTHR43329">
    <property type="entry name" value="EPOXIDE HYDROLASE"/>
    <property type="match status" value="1"/>
</dbReference>
<organism evidence="3 4">
    <name type="scientific">Crossiella cryophila</name>
    <dbReference type="NCBI Taxonomy" id="43355"/>
    <lineage>
        <taxon>Bacteria</taxon>
        <taxon>Bacillati</taxon>
        <taxon>Actinomycetota</taxon>
        <taxon>Actinomycetes</taxon>
        <taxon>Pseudonocardiales</taxon>
        <taxon>Pseudonocardiaceae</taxon>
        <taxon>Crossiella</taxon>
    </lineage>
</organism>
<dbReference type="GO" id="GO:0016787">
    <property type="term" value="F:hydrolase activity"/>
    <property type="evidence" value="ECO:0007669"/>
    <property type="project" value="UniProtKB-KW"/>
</dbReference>
<dbReference type="PRINTS" id="PR00412">
    <property type="entry name" value="EPOXHYDRLASE"/>
</dbReference>
<evidence type="ECO:0000256" key="1">
    <source>
        <dbReference type="ARBA" id="ARBA00022801"/>
    </source>
</evidence>
<gene>
    <name evidence="3" type="ORF">HNR67_006968</name>
</gene>
<dbReference type="SUPFAM" id="SSF53474">
    <property type="entry name" value="alpha/beta-Hydrolases"/>
    <property type="match status" value="1"/>
</dbReference>
<name>A0A7W7CGU6_9PSEU</name>
<comment type="caution">
    <text evidence="3">The sequence shown here is derived from an EMBL/GenBank/DDBJ whole genome shotgun (WGS) entry which is preliminary data.</text>
</comment>
<dbReference type="InterPro" id="IPR000073">
    <property type="entry name" value="AB_hydrolase_1"/>
</dbReference>
<keyword evidence="1" id="KW-0378">Hydrolase</keyword>
<dbReference type="PRINTS" id="PR00111">
    <property type="entry name" value="ABHYDROLASE"/>
</dbReference>
<evidence type="ECO:0000313" key="3">
    <source>
        <dbReference type="EMBL" id="MBB4680850.1"/>
    </source>
</evidence>
<dbReference type="Gene3D" id="3.40.50.1820">
    <property type="entry name" value="alpha/beta hydrolase"/>
    <property type="match status" value="1"/>
</dbReference>
<dbReference type="InterPro" id="IPR029058">
    <property type="entry name" value="AB_hydrolase_fold"/>
</dbReference>
<proteinExistence type="predicted"/>
<reference evidence="3 4" key="1">
    <citation type="submission" date="2020-08" db="EMBL/GenBank/DDBJ databases">
        <title>Sequencing the genomes of 1000 actinobacteria strains.</title>
        <authorList>
            <person name="Klenk H.-P."/>
        </authorList>
    </citation>
    <scope>NUCLEOTIDE SEQUENCE [LARGE SCALE GENOMIC DNA]</scope>
    <source>
        <strain evidence="3 4">DSM 44230</strain>
    </source>
</reference>
<sequence length="273" mass="29627">MEIRLGELTFDVAVSGPADGPAVLLLHGFPQSHHCWDEVVEQLNASGYRTIAPDQRGYSPGARPAAVADYDIPLLAADAVGILDALDLPKAHIVGHDWGAIVAWNVAVRHPERALTLTALSVPHPAAFAWARENDPDQQRRSTYIDLFRTEGKAEDVLLAEDGERLKQTLTPPLSADQAAPHLALLGNRPALTGALNWYRAINPSLGDLGPSTVPTTYIWSTEDRALGRAGAQRCVQHVTGKYRFVEVEGLTHWIPEQAPKLVAEEIIKLATA</sequence>
<keyword evidence="4" id="KW-1185">Reference proteome</keyword>
<dbReference type="RefSeq" id="WP_185006946.1">
    <property type="nucleotide sequence ID" value="NZ_BAAAUI010000057.1"/>
</dbReference>
<evidence type="ECO:0000259" key="2">
    <source>
        <dbReference type="Pfam" id="PF00561"/>
    </source>
</evidence>